<protein>
    <submittedName>
        <fullName evidence="1">Uncharacterized protein</fullName>
    </submittedName>
</protein>
<dbReference type="Proteomes" id="UP000225204">
    <property type="component" value="Segment"/>
</dbReference>
<proteinExistence type="predicted"/>
<gene>
    <name evidence="1" type="primary">88</name>
    <name evidence="1" type="ORF">SEA_MOLIVIA_88</name>
</gene>
<dbReference type="GeneID" id="40086300"/>
<accession>A0A286S1U3</accession>
<name>A0A286S1U3_9CAUD</name>
<dbReference type="KEGG" id="vg:40086300"/>
<reference evidence="2" key="1">
    <citation type="submission" date="2017-06" db="EMBL/GenBank/DDBJ databases">
        <authorList>
            <person name="Kim H.J."/>
            <person name="Triplett B.A."/>
        </authorList>
    </citation>
    <scope>NUCLEOTIDE SEQUENCE [LARGE SCALE GENOMIC DNA]</scope>
</reference>
<dbReference type="RefSeq" id="YP_009610210.1">
    <property type="nucleotide sequence ID" value="NC_042001.1"/>
</dbReference>
<keyword evidence="2" id="KW-1185">Reference proteome</keyword>
<sequence length="57" mass="6762">MAKQTHNPHLYALNGLIRELKENGWNETATQFEELREKVWNDECEFLPEFSSEPRNA</sequence>
<organism evidence="1 2">
    <name type="scientific">Arthrobacter phage Molivia</name>
    <dbReference type="NCBI Taxonomy" id="2015839"/>
    <lineage>
        <taxon>Viruses</taxon>
        <taxon>Duplodnaviria</taxon>
        <taxon>Heunggongvirae</taxon>
        <taxon>Uroviricota</taxon>
        <taxon>Caudoviricetes</taxon>
        <taxon>Amigovirus</taxon>
        <taxon>Amigovirus molivia</taxon>
    </lineage>
</organism>
<evidence type="ECO:0000313" key="1">
    <source>
        <dbReference type="EMBL" id="ASX99309.1"/>
    </source>
</evidence>
<evidence type="ECO:0000313" key="2">
    <source>
        <dbReference type="Proteomes" id="UP000225204"/>
    </source>
</evidence>
<dbReference type="EMBL" id="MF185731">
    <property type="protein sequence ID" value="ASX99309.1"/>
    <property type="molecule type" value="Genomic_DNA"/>
</dbReference>